<sequence>MLEDSRNCVGCVVEEQRGGIDVVLILVVTDNLRVHRLSWTPEYHRDIQSPTKTLHVSTKSFLRHAFKAEIEELQEDVKT</sequence>
<proteinExistence type="predicted"/>
<evidence type="ECO:0000313" key="1">
    <source>
        <dbReference type="EMBL" id="KAF4630549.1"/>
    </source>
</evidence>
<gene>
    <name evidence="1" type="ORF">G7Y89_g7590</name>
</gene>
<protein>
    <submittedName>
        <fullName evidence="1">Uncharacterized protein</fullName>
    </submittedName>
</protein>
<organism evidence="1 2">
    <name type="scientific">Cudoniella acicularis</name>
    <dbReference type="NCBI Taxonomy" id="354080"/>
    <lineage>
        <taxon>Eukaryota</taxon>
        <taxon>Fungi</taxon>
        <taxon>Dikarya</taxon>
        <taxon>Ascomycota</taxon>
        <taxon>Pezizomycotina</taxon>
        <taxon>Leotiomycetes</taxon>
        <taxon>Helotiales</taxon>
        <taxon>Tricladiaceae</taxon>
        <taxon>Cudoniella</taxon>
    </lineage>
</organism>
<accession>A0A8H4RKX8</accession>
<dbReference type="EMBL" id="JAAMPI010000538">
    <property type="protein sequence ID" value="KAF4630549.1"/>
    <property type="molecule type" value="Genomic_DNA"/>
</dbReference>
<dbReference type="AlphaFoldDB" id="A0A8H4RKX8"/>
<keyword evidence="2" id="KW-1185">Reference proteome</keyword>
<name>A0A8H4RKX8_9HELO</name>
<comment type="caution">
    <text evidence="1">The sequence shown here is derived from an EMBL/GenBank/DDBJ whole genome shotgun (WGS) entry which is preliminary data.</text>
</comment>
<dbReference type="Proteomes" id="UP000566819">
    <property type="component" value="Unassembled WGS sequence"/>
</dbReference>
<reference evidence="1 2" key="1">
    <citation type="submission" date="2020-03" db="EMBL/GenBank/DDBJ databases">
        <title>Draft Genome Sequence of Cudoniella acicularis.</title>
        <authorList>
            <person name="Buettner E."/>
            <person name="Kellner H."/>
        </authorList>
    </citation>
    <scope>NUCLEOTIDE SEQUENCE [LARGE SCALE GENOMIC DNA]</scope>
    <source>
        <strain evidence="1 2">DSM 108380</strain>
    </source>
</reference>
<evidence type="ECO:0000313" key="2">
    <source>
        <dbReference type="Proteomes" id="UP000566819"/>
    </source>
</evidence>